<reference evidence="4 5" key="1">
    <citation type="journal article" date="2014" name="ISME J.">
        <title>Ecophysiology of Thioploca ingrica as revealed by the complete genome sequence supplemented with proteomic evidence.</title>
        <authorList>
            <person name="Kojima H."/>
            <person name="Ogura Y."/>
            <person name="Yamamoto N."/>
            <person name="Togashi T."/>
            <person name="Mori H."/>
            <person name="Watanabe T."/>
            <person name="Nemoto F."/>
            <person name="Kurokawa K."/>
            <person name="Hayashi T."/>
            <person name="Fukui M."/>
        </authorList>
    </citation>
    <scope>NUCLEOTIDE SEQUENCE [LARGE SCALE GENOMIC DNA]</scope>
</reference>
<sequence>MFKKFNYFILIGLIFALPLRIATAATDLLISEYVEGSSNNKALELYNGTGSAIDLAAGHYFIEMYFNGEKTPNINISLTGVVANGDTFVLVHAEATPALLSLADQIGNGSWFNGDDTIVLKKDSVILDVIGQIGVDPGIEWGSGVISTQNNTLRRQMAICTGDNDPTDNFDPATQWDGFAIDTFDDLGTHVTTCDGVDIPPQVKTTVPINDAIAVATDANIVIEFSEAVTVTEPWYTITCNSGQVPSFTVMATTDSSYTLNNGGHFTLGDTCTVTVQAQQVVDKDTSLDNLSADYSWQFYIVNSTGNCGDVATPIHTIQGDGEASLEVGHSHTIEGVVVGDFQGTDQLNGFFVQEEDTDIDNNPATSEGIFVYDNRVAVNIGDIVRVSGEVAEYFGLTELNQVQTITICSSAADLPTAATMTLPVDKIELEHHEGMRVILPQTLTVNNNYDLGHYGEVTLSYGRLLVPTQVVAPGSAANDWQASNNRNQIILDDASSLSYPDPIAYPPPGLSALNTLRNGDTVTTINAVLGYSYGQYQLYPTQIPAFTAANSRITQPLPVGGQLKVASFNVENYFNGDGSGNGFPTSRGASSASEFKRQQDKLIVTLLAMEADIIGLIEIENDGYGEKSAIQKLVNDLNAATTPNTYAFINPGLPQLGTDEITVGMLYRPGKVALVGSAATKTDGAFADKNRPPLAQTFRYSKTGEVFTVVVNHFKSKGSSCDDVGDPDSGDGQGHCNLTRVKAANELTAWLTTDPTGSSDPDFLIIGDLNSYALEDPITAIKSAGYINLIAQFGGESAYSYVFQGQAGYLDQALASNDLVPQVTGVTLWHINADEPSILDYNEENKSASQLENLYQVNPFRTSDHDPILIGLFPEKSCELSAYYSPETRQAYLPYIEIPLYMDIDGKAVGVIGVYSGVLEIPFGFADFAVKELVFLNLIEQSKSCHARFIPEEGKLQVPYIKVPTQTPYLNNELIPGAEMECSATLQQSILRKEVFSLVSIECHLPN</sequence>
<evidence type="ECO:0000256" key="2">
    <source>
        <dbReference type="SAM" id="SignalP"/>
    </source>
</evidence>
<feature type="signal peptide" evidence="2">
    <location>
        <begin position="1"/>
        <end position="24"/>
    </location>
</feature>
<keyword evidence="5" id="KW-1185">Reference proteome</keyword>
<dbReference type="InterPro" id="IPR036691">
    <property type="entry name" value="Endo/exonu/phosph_ase_sf"/>
</dbReference>
<dbReference type="GO" id="GO:0003824">
    <property type="term" value="F:catalytic activity"/>
    <property type="evidence" value="ECO:0007669"/>
    <property type="project" value="InterPro"/>
</dbReference>
<dbReference type="PANTHER" id="PTHR42834:SF1">
    <property type="entry name" value="ENDONUCLEASE_EXONUCLEASE_PHOSPHATASE FAMILY PROTEIN (AFU_ORTHOLOGUE AFUA_3G09210)"/>
    <property type="match status" value="1"/>
</dbReference>
<accession>A0A090ACB6</accession>
<organism evidence="4 5">
    <name type="scientific">Thioploca ingrica</name>
    <dbReference type="NCBI Taxonomy" id="40754"/>
    <lineage>
        <taxon>Bacteria</taxon>
        <taxon>Pseudomonadati</taxon>
        <taxon>Pseudomonadota</taxon>
        <taxon>Gammaproteobacteria</taxon>
        <taxon>Thiotrichales</taxon>
        <taxon>Thiotrichaceae</taxon>
        <taxon>Thioploca</taxon>
    </lineage>
</organism>
<dbReference type="HOGENOM" id="CLU_006338_0_0_6"/>
<dbReference type="KEGG" id="tig:THII_0017"/>
<name>A0A090ACB6_9GAMM</name>
<evidence type="ECO:0000313" key="5">
    <source>
        <dbReference type="Proteomes" id="UP000031623"/>
    </source>
</evidence>
<dbReference type="PROSITE" id="PS51841">
    <property type="entry name" value="LTD"/>
    <property type="match status" value="1"/>
</dbReference>
<proteinExistence type="predicted"/>
<dbReference type="AlphaFoldDB" id="A0A090ACB6"/>
<feature type="domain" description="LTD" evidence="3">
    <location>
        <begin position="15"/>
        <end position="155"/>
    </location>
</feature>
<feature type="chain" id="PRO_5001852759" description="LTD domain-containing protein" evidence="2">
    <location>
        <begin position="25"/>
        <end position="1008"/>
    </location>
</feature>
<dbReference type="Pfam" id="PF03372">
    <property type="entry name" value="Exo_endo_phos"/>
    <property type="match status" value="1"/>
</dbReference>
<dbReference type="PANTHER" id="PTHR42834">
    <property type="entry name" value="ENDONUCLEASE/EXONUCLEASE/PHOSPHATASE FAMILY PROTEIN (AFU_ORTHOLOGUE AFUA_3G09210)"/>
    <property type="match status" value="1"/>
</dbReference>
<dbReference type="EMBL" id="AP014633">
    <property type="protein sequence ID" value="BAP54314.1"/>
    <property type="molecule type" value="Genomic_DNA"/>
</dbReference>
<gene>
    <name evidence="4" type="ORF">THII_0017</name>
</gene>
<dbReference type="STRING" id="40754.THII_0017"/>
<dbReference type="InterPro" id="IPR047971">
    <property type="entry name" value="ExeM-like"/>
</dbReference>
<dbReference type="InterPro" id="IPR032812">
    <property type="entry name" value="SbsA_Ig"/>
</dbReference>
<dbReference type="Pfam" id="PF00932">
    <property type="entry name" value="LTD"/>
    <property type="match status" value="1"/>
</dbReference>
<dbReference type="OrthoDB" id="9800417at2"/>
<dbReference type="Pfam" id="PF13205">
    <property type="entry name" value="Big_5"/>
    <property type="match status" value="1"/>
</dbReference>
<dbReference type="CDD" id="cd10283">
    <property type="entry name" value="MnuA_DNase1-like"/>
    <property type="match status" value="1"/>
</dbReference>
<dbReference type="Proteomes" id="UP000031623">
    <property type="component" value="Chromosome"/>
</dbReference>
<dbReference type="SUPFAM" id="SSF56219">
    <property type="entry name" value="DNase I-like"/>
    <property type="match status" value="1"/>
</dbReference>
<evidence type="ECO:0000259" key="3">
    <source>
        <dbReference type="PROSITE" id="PS51841"/>
    </source>
</evidence>
<dbReference type="InterPro" id="IPR005135">
    <property type="entry name" value="Endo/exonuclease/phosphatase"/>
</dbReference>
<dbReference type="FunFam" id="3.60.10.10:FF:000072">
    <property type="entry name" value="Extracellular nuclease"/>
    <property type="match status" value="1"/>
</dbReference>
<dbReference type="InterPro" id="IPR001322">
    <property type="entry name" value="Lamin_tail_dom"/>
</dbReference>
<evidence type="ECO:0000313" key="4">
    <source>
        <dbReference type="EMBL" id="BAP54314.1"/>
    </source>
</evidence>
<evidence type="ECO:0000256" key="1">
    <source>
        <dbReference type="ARBA" id="ARBA00022729"/>
    </source>
</evidence>
<dbReference type="CDD" id="cd04486">
    <property type="entry name" value="YhcR_OBF_like"/>
    <property type="match status" value="1"/>
</dbReference>
<keyword evidence="1 2" id="KW-0732">Signal</keyword>
<dbReference type="NCBIfam" id="NF033681">
    <property type="entry name" value="ExeM_NucH_DNase"/>
    <property type="match status" value="1"/>
</dbReference>
<protein>
    <recommendedName>
        <fullName evidence="3">LTD domain-containing protein</fullName>
    </recommendedName>
</protein>
<dbReference type="Gene3D" id="3.60.10.10">
    <property type="entry name" value="Endonuclease/exonuclease/phosphatase"/>
    <property type="match status" value="1"/>
</dbReference>